<name>A0ABU8QKR5_9RHOB</name>
<organism evidence="1 2">
    <name type="scientific">Cognatishimia coralii</name>
    <dbReference type="NCBI Taxonomy" id="3083254"/>
    <lineage>
        <taxon>Bacteria</taxon>
        <taxon>Pseudomonadati</taxon>
        <taxon>Pseudomonadota</taxon>
        <taxon>Alphaproteobacteria</taxon>
        <taxon>Rhodobacterales</taxon>
        <taxon>Paracoccaceae</taxon>
        <taxon>Cognatishimia</taxon>
    </lineage>
</organism>
<reference evidence="1 2" key="1">
    <citation type="submission" date="2024-03" db="EMBL/GenBank/DDBJ databases">
        <title>Cognatishimia coralii sp. nov., a marine bacterium isolated from coral surrounding seawater.</title>
        <authorList>
            <person name="Liu X."/>
            <person name="Liu S."/>
            <person name="Sun H."/>
            <person name="Zhang Y."/>
        </authorList>
    </citation>
    <scope>NUCLEOTIDE SEQUENCE [LARGE SCALE GENOMIC DNA]</scope>
    <source>
        <strain evidence="1 2">D5M38</strain>
    </source>
</reference>
<keyword evidence="2" id="KW-1185">Reference proteome</keyword>
<comment type="caution">
    <text evidence="1">The sequence shown here is derived from an EMBL/GenBank/DDBJ whole genome shotgun (WGS) entry which is preliminary data.</text>
</comment>
<proteinExistence type="predicted"/>
<evidence type="ECO:0000313" key="2">
    <source>
        <dbReference type="Proteomes" id="UP001368270"/>
    </source>
</evidence>
<dbReference type="Proteomes" id="UP001368270">
    <property type="component" value="Unassembled WGS sequence"/>
</dbReference>
<dbReference type="RefSeq" id="WP_339404669.1">
    <property type="nucleotide sequence ID" value="NZ_JBBGAZ010000015.1"/>
</dbReference>
<dbReference type="EMBL" id="JBBGAZ010000015">
    <property type="protein sequence ID" value="MEJ5220026.1"/>
    <property type="molecule type" value="Genomic_DNA"/>
</dbReference>
<evidence type="ECO:0000313" key="1">
    <source>
        <dbReference type="EMBL" id="MEJ5220026.1"/>
    </source>
</evidence>
<accession>A0ABU8QKR5</accession>
<protein>
    <submittedName>
        <fullName evidence="1">Uncharacterized protein</fullName>
    </submittedName>
</protein>
<sequence>MSSESIIKFGDHEAIAGLSWEFGKNRPESIRRTDPYLILDEISTGSRFTHAENLPPLALVVAEICKSASETFDTGTILWAVEVEGIVAVSGDAIPEKFYVSGMLDRGVPTTDREFLYESEADLVNGVSAVLRDADCGEVALSESIAQLLVGDFKLLELDPRSIDFSDVPVLETRAPLISPKMRLLAGFAVLALGFYWIASQWYLPKAEENVAVEQVGLRVDHRAFLEGCANARSAGFPVPLGWQEQSSGCAYVGTTDHIANSVPITTGGLAYRQYRLVPGHDLTIAGIVANYLFEDWPGSFVLENGSVFVTRSFDVELAPYEEVAADSEGEFTNRVKEAFLGTAEKFQEGSVASGARVKFITNLTIDEAIERLSNLPSLELRLLRKQGSNVEIEVTPSARILRPKIQGVAHAYLL</sequence>
<gene>
    <name evidence="1" type="ORF">WG622_17355</name>
</gene>